<keyword evidence="1" id="KW-0472">Membrane</keyword>
<protein>
    <recommendedName>
        <fullName evidence="4">Emp24/gp25L/p24 family/GOLD</fullName>
    </recommendedName>
</protein>
<name>A0A7G2C362_9TRYP</name>
<dbReference type="OrthoDB" id="269988at2759"/>
<keyword evidence="1" id="KW-1133">Transmembrane helix</keyword>
<dbReference type="EMBL" id="LR877145">
    <property type="protein sequence ID" value="CAD2213157.1"/>
    <property type="molecule type" value="Genomic_DNA"/>
</dbReference>
<proteinExistence type="predicted"/>
<evidence type="ECO:0000313" key="3">
    <source>
        <dbReference type="Proteomes" id="UP000515908"/>
    </source>
</evidence>
<organism evidence="2 3">
    <name type="scientific">Angomonas deanei</name>
    <dbReference type="NCBI Taxonomy" id="59799"/>
    <lineage>
        <taxon>Eukaryota</taxon>
        <taxon>Discoba</taxon>
        <taxon>Euglenozoa</taxon>
        <taxon>Kinetoplastea</taxon>
        <taxon>Metakinetoplastina</taxon>
        <taxon>Trypanosomatida</taxon>
        <taxon>Trypanosomatidae</taxon>
        <taxon>Strigomonadinae</taxon>
        <taxon>Angomonas</taxon>
    </lineage>
</organism>
<dbReference type="Proteomes" id="UP000515908">
    <property type="component" value="Chromosome 01"/>
</dbReference>
<evidence type="ECO:0000313" key="2">
    <source>
        <dbReference type="EMBL" id="CAD2213157.1"/>
    </source>
</evidence>
<dbReference type="VEuPathDB" id="TriTrypDB:ADEAN_000059300"/>
<keyword evidence="3" id="KW-1185">Reference proteome</keyword>
<reference evidence="2 3" key="1">
    <citation type="submission" date="2020-08" db="EMBL/GenBank/DDBJ databases">
        <authorList>
            <person name="Newling K."/>
            <person name="Davey J."/>
            <person name="Forrester S."/>
        </authorList>
    </citation>
    <scope>NUCLEOTIDE SEQUENCE [LARGE SCALE GENOMIC DNA]</scope>
    <source>
        <strain evidence="3">Crithidia deanei Carvalho (ATCC PRA-265)</strain>
    </source>
</reference>
<sequence>MRIPLMQPIIRVTAGFQASNDVVPAREADDGALVIDKPPEIEDYTDRISFLETALKGIVDETRRFEARHSLVDDTINSALYLLIGSTVVNVIIIFIVFAFSEKLLERAFMKDKIA</sequence>
<feature type="transmembrane region" description="Helical" evidence="1">
    <location>
        <begin position="79"/>
        <end position="101"/>
    </location>
</feature>
<evidence type="ECO:0008006" key="4">
    <source>
        <dbReference type="Google" id="ProtNLM"/>
    </source>
</evidence>
<evidence type="ECO:0000256" key="1">
    <source>
        <dbReference type="SAM" id="Phobius"/>
    </source>
</evidence>
<keyword evidence="1" id="KW-0812">Transmembrane</keyword>
<accession>A0A7G2C362</accession>
<dbReference type="AlphaFoldDB" id="A0A7G2C362"/>
<gene>
    <name evidence="2" type="ORF">ADEAN_000059300</name>
</gene>